<sequence>MNDKDVLKPKEKKERVKNILEGVLNLRRVGGNHARYLTDFSPEVLVLRWTDDPVPRLLYCFGQDEHGAITLSSLITKIEGADIEAGEVIIGAGISLDDCSLLENLGVKVFHGVKKAVESLLEQINEKDLSPKK</sequence>
<gene>
    <name evidence="1" type="ORF">S12H4_14797</name>
</gene>
<protein>
    <submittedName>
        <fullName evidence="1">Uncharacterized protein</fullName>
    </submittedName>
</protein>
<organism evidence="1">
    <name type="scientific">marine sediment metagenome</name>
    <dbReference type="NCBI Taxonomy" id="412755"/>
    <lineage>
        <taxon>unclassified sequences</taxon>
        <taxon>metagenomes</taxon>
        <taxon>ecological metagenomes</taxon>
    </lineage>
</organism>
<comment type="caution">
    <text evidence="1">The sequence shown here is derived from an EMBL/GenBank/DDBJ whole genome shotgun (WGS) entry which is preliminary data.</text>
</comment>
<evidence type="ECO:0000313" key="1">
    <source>
        <dbReference type="EMBL" id="GAI84310.1"/>
    </source>
</evidence>
<proteinExistence type="predicted"/>
<dbReference type="AlphaFoldDB" id="X1T9T1"/>
<dbReference type="EMBL" id="BARW01007067">
    <property type="protein sequence ID" value="GAI84310.1"/>
    <property type="molecule type" value="Genomic_DNA"/>
</dbReference>
<name>X1T9T1_9ZZZZ</name>
<accession>X1T9T1</accession>
<reference evidence="1" key="1">
    <citation type="journal article" date="2014" name="Front. Microbiol.">
        <title>High frequency of phylogenetically diverse reductive dehalogenase-homologous genes in deep subseafloor sedimentary metagenomes.</title>
        <authorList>
            <person name="Kawai M."/>
            <person name="Futagami T."/>
            <person name="Toyoda A."/>
            <person name="Takaki Y."/>
            <person name="Nishi S."/>
            <person name="Hori S."/>
            <person name="Arai W."/>
            <person name="Tsubouchi T."/>
            <person name="Morono Y."/>
            <person name="Uchiyama I."/>
            <person name="Ito T."/>
            <person name="Fujiyama A."/>
            <person name="Inagaki F."/>
            <person name="Takami H."/>
        </authorList>
    </citation>
    <scope>NUCLEOTIDE SEQUENCE</scope>
    <source>
        <strain evidence="1">Expedition CK06-06</strain>
    </source>
</reference>